<keyword evidence="2" id="KW-1185">Reference proteome</keyword>
<evidence type="ECO:0000313" key="2">
    <source>
        <dbReference type="Proteomes" id="UP000814140"/>
    </source>
</evidence>
<organism evidence="1 2">
    <name type="scientific">Artomyces pyxidatus</name>
    <dbReference type="NCBI Taxonomy" id="48021"/>
    <lineage>
        <taxon>Eukaryota</taxon>
        <taxon>Fungi</taxon>
        <taxon>Dikarya</taxon>
        <taxon>Basidiomycota</taxon>
        <taxon>Agaricomycotina</taxon>
        <taxon>Agaricomycetes</taxon>
        <taxon>Russulales</taxon>
        <taxon>Auriscalpiaceae</taxon>
        <taxon>Artomyces</taxon>
    </lineage>
</organism>
<reference evidence="1" key="2">
    <citation type="journal article" date="2022" name="New Phytol.">
        <title>Evolutionary transition to the ectomycorrhizal habit in the genomes of a hyperdiverse lineage of mushroom-forming fungi.</title>
        <authorList>
            <person name="Looney B."/>
            <person name="Miyauchi S."/>
            <person name="Morin E."/>
            <person name="Drula E."/>
            <person name="Courty P.E."/>
            <person name="Kohler A."/>
            <person name="Kuo A."/>
            <person name="LaButti K."/>
            <person name="Pangilinan J."/>
            <person name="Lipzen A."/>
            <person name="Riley R."/>
            <person name="Andreopoulos W."/>
            <person name="He G."/>
            <person name="Johnson J."/>
            <person name="Nolan M."/>
            <person name="Tritt A."/>
            <person name="Barry K.W."/>
            <person name="Grigoriev I.V."/>
            <person name="Nagy L.G."/>
            <person name="Hibbett D."/>
            <person name="Henrissat B."/>
            <person name="Matheny P.B."/>
            <person name="Labbe J."/>
            <person name="Martin F.M."/>
        </authorList>
    </citation>
    <scope>NUCLEOTIDE SEQUENCE</scope>
    <source>
        <strain evidence="1">HHB10654</strain>
    </source>
</reference>
<proteinExistence type="predicted"/>
<protein>
    <submittedName>
        <fullName evidence="1">Kynureninase</fullName>
    </submittedName>
</protein>
<evidence type="ECO:0000313" key="1">
    <source>
        <dbReference type="EMBL" id="KAI0065452.1"/>
    </source>
</evidence>
<dbReference type="Proteomes" id="UP000814140">
    <property type="component" value="Unassembled WGS sequence"/>
</dbReference>
<dbReference type="EMBL" id="MU277195">
    <property type="protein sequence ID" value="KAI0065452.1"/>
    <property type="molecule type" value="Genomic_DNA"/>
</dbReference>
<comment type="caution">
    <text evidence="1">The sequence shown here is derived from an EMBL/GenBank/DDBJ whole genome shotgun (WGS) entry which is preliminary data.</text>
</comment>
<reference evidence="1" key="1">
    <citation type="submission" date="2021-03" db="EMBL/GenBank/DDBJ databases">
        <authorList>
            <consortium name="DOE Joint Genome Institute"/>
            <person name="Ahrendt S."/>
            <person name="Looney B.P."/>
            <person name="Miyauchi S."/>
            <person name="Morin E."/>
            <person name="Drula E."/>
            <person name="Courty P.E."/>
            <person name="Chicoki N."/>
            <person name="Fauchery L."/>
            <person name="Kohler A."/>
            <person name="Kuo A."/>
            <person name="Labutti K."/>
            <person name="Pangilinan J."/>
            <person name="Lipzen A."/>
            <person name="Riley R."/>
            <person name="Andreopoulos W."/>
            <person name="He G."/>
            <person name="Johnson J."/>
            <person name="Barry K.W."/>
            <person name="Grigoriev I.V."/>
            <person name="Nagy L."/>
            <person name="Hibbett D."/>
            <person name="Henrissat B."/>
            <person name="Matheny P.B."/>
            <person name="Labbe J."/>
            <person name="Martin F."/>
        </authorList>
    </citation>
    <scope>NUCLEOTIDE SEQUENCE</scope>
    <source>
        <strain evidence="1">HHB10654</strain>
    </source>
</reference>
<accession>A0ACB8TA88</accession>
<name>A0ACB8TA88_9AGAM</name>
<sequence length="456" mass="50248">MSGAPFRSEFVFPTNAGVGATRVKGDEPCTYLCGNSLGLLPKRAQTLVQEEFRVWGSKAVEGHFSHPHGRDWMNITDHVNPLLAELLGAHAAEVACMGTLTANLHLMMNTFYKPTPQRYKLLCEGRAFPSDQYAFASQAALHGLDPKDVIIELFPREGEFTLREEDILEVIAKEGPSIALVIFSGVQYYTGQWFPMQSITKAAKAQGCICGWDLAHAIGNVPMSLHDWEADWAVWCSYKYLNSGPGGIAGIYVHEKWADREPPKYAGWWGHDPATRFQMPPVFSPIRGAQGFQMSNPSVLAVSSLLGSLQVFKEASMLEALRPRSIKLTAYLEEKLLGSAYYIPPHEVAARYPPSDGPSPDGRTRPAFTIITPHETNARGSQLSLMFLPTDGTLMPRVHAGLQSYGVVGDERRPDVIRLAPIALYNTSTDCDKAALYLEEVLRSIEQTPAGDPLTK</sequence>
<gene>
    <name evidence="1" type="ORF">BV25DRAFT_1868738</name>
</gene>